<proteinExistence type="inferred from homology"/>
<feature type="compositionally biased region" description="Low complexity" evidence="19">
    <location>
        <begin position="1"/>
        <end position="15"/>
    </location>
</feature>
<feature type="transmembrane region" description="Helical" evidence="20">
    <location>
        <begin position="326"/>
        <end position="346"/>
    </location>
</feature>
<evidence type="ECO:0000256" key="9">
    <source>
        <dbReference type="ARBA" id="ARBA00022516"/>
    </source>
</evidence>
<evidence type="ECO:0000256" key="12">
    <source>
        <dbReference type="ARBA" id="ARBA00022695"/>
    </source>
</evidence>
<dbReference type="AlphaFoldDB" id="A0A323V9A3"/>
<evidence type="ECO:0000256" key="15">
    <source>
        <dbReference type="ARBA" id="ARBA00023136"/>
    </source>
</evidence>
<evidence type="ECO:0000256" key="1">
    <source>
        <dbReference type="ARBA" id="ARBA00001698"/>
    </source>
</evidence>
<organism evidence="21 22">
    <name type="scientific">Modestobacter versicolor</name>
    <dbReference type="NCBI Taxonomy" id="429133"/>
    <lineage>
        <taxon>Bacteria</taxon>
        <taxon>Bacillati</taxon>
        <taxon>Actinomycetota</taxon>
        <taxon>Actinomycetes</taxon>
        <taxon>Geodermatophilales</taxon>
        <taxon>Geodermatophilaceae</taxon>
        <taxon>Modestobacter</taxon>
    </lineage>
</organism>
<comment type="subcellular location">
    <subcellularLocation>
        <location evidence="2">Cell membrane</location>
        <topology evidence="2">Multi-pass membrane protein</topology>
    </subcellularLocation>
</comment>
<evidence type="ECO:0000256" key="13">
    <source>
        <dbReference type="ARBA" id="ARBA00022989"/>
    </source>
</evidence>
<keyword evidence="14" id="KW-0443">Lipid metabolism</keyword>
<comment type="caution">
    <text evidence="21">The sequence shown here is derived from an EMBL/GenBank/DDBJ whole genome shotgun (WGS) entry which is preliminary data.</text>
</comment>
<keyword evidence="9" id="KW-0444">Lipid biosynthesis</keyword>
<dbReference type="EC" id="2.7.7.41" evidence="6 18"/>
<dbReference type="OrthoDB" id="9799199at2"/>
<evidence type="ECO:0000256" key="19">
    <source>
        <dbReference type="SAM" id="MobiDB-lite"/>
    </source>
</evidence>
<keyword evidence="16" id="KW-0594">Phospholipid biosynthesis</keyword>
<dbReference type="RefSeq" id="WP_110552297.1">
    <property type="nucleotide sequence ID" value="NZ_QKNV01000096.1"/>
</dbReference>
<feature type="transmembrane region" description="Helical" evidence="20">
    <location>
        <begin position="232"/>
        <end position="252"/>
    </location>
</feature>
<keyword evidence="10 18" id="KW-0808">Transferase</keyword>
<feature type="transmembrane region" description="Helical" evidence="20">
    <location>
        <begin position="128"/>
        <end position="147"/>
    </location>
</feature>
<feature type="transmembrane region" description="Helical" evidence="20">
    <location>
        <begin position="258"/>
        <end position="281"/>
    </location>
</feature>
<evidence type="ECO:0000313" key="22">
    <source>
        <dbReference type="Proteomes" id="UP000247602"/>
    </source>
</evidence>
<keyword evidence="17" id="KW-1208">Phospholipid metabolism</keyword>
<evidence type="ECO:0000256" key="17">
    <source>
        <dbReference type="ARBA" id="ARBA00023264"/>
    </source>
</evidence>
<comment type="catalytic activity">
    <reaction evidence="1 18">
        <text>a 1,2-diacyl-sn-glycero-3-phosphate + CTP + H(+) = a CDP-1,2-diacyl-sn-glycerol + diphosphate</text>
        <dbReference type="Rhea" id="RHEA:16229"/>
        <dbReference type="ChEBI" id="CHEBI:15378"/>
        <dbReference type="ChEBI" id="CHEBI:33019"/>
        <dbReference type="ChEBI" id="CHEBI:37563"/>
        <dbReference type="ChEBI" id="CHEBI:58332"/>
        <dbReference type="ChEBI" id="CHEBI:58608"/>
        <dbReference type="EC" id="2.7.7.41"/>
    </reaction>
</comment>
<keyword evidence="11 18" id="KW-0812">Transmembrane</keyword>
<keyword evidence="15 20" id="KW-0472">Membrane</keyword>
<sequence length="389" mass="39665">MTSDPPRPDPSGSGREPARGRAGLFDADDAVPVVRIGERPAPPRPAPPRARPAKRPAPVDGPQTVGLRWDDEPAAAGAGPDAEPVEDDGAGPPLTAVPDALGAEATGEPPIDTPSGAPRATGRAGRDMASAIGVGLGLAAVVVATLLVWRPAFLLVVTIAVLISIVELTGALERGGHRPPRAPVLVGAVAMMALAWSRGPSGLVVAFLLTVFAVLLWRLGDGPVGYLRDASAAVFVALYVPLLAGFAVLLLVPDDGVARVLAFIATVVCSDVGGFAAGVLFGKHPLARSISPKKSWEGFAGSVLACVLIGTLLVTLTFHGPWWGGVLYGVAIAFTATLGDLGESLIKRDLGIKDMGNLLPGHGGLMDRMDSLLPSAAVAYLVLSAVAPV</sequence>
<evidence type="ECO:0000256" key="6">
    <source>
        <dbReference type="ARBA" id="ARBA00012487"/>
    </source>
</evidence>
<evidence type="ECO:0000256" key="2">
    <source>
        <dbReference type="ARBA" id="ARBA00004651"/>
    </source>
</evidence>
<evidence type="ECO:0000256" key="20">
    <source>
        <dbReference type="SAM" id="Phobius"/>
    </source>
</evidence>
<evidence type="ECO:0000256" key="16">
    <source>
        <dbReference type="ARBA" id="ARBA00023209"/>
    </source>
</evidence>
<evidence type="ECO:0000256" key="10">
    <source>
        <dbReference type="ARBA" id="ARBA00022679"/>
    </source>
</evidence>
<feature type="region of interest" description="Disordered" evidence="19">
    <location>
        <begin position="1"/>
        <end position="123"/>
    </location>
</feature>
<feature type="transmembrane region" description="Helical" evidence="20">
    <location>
        <begin position="202"/>
        <end position="220"/>
    </location>
</feature>
<comment type="similarity">
    <text evidence="5 18">Belongs to the CDS family.</text>
</comment>
<evidence type="ECO:0000256" key="18">
    <source>
        <dbReference type="RuleBase" id="RU003938"/>
    </source>
</evidence>
<dbReference type="GO" id="GO:0016024">
    <property type="term" value="P:CDP-diacylglycerol biosynthetic process"/>
    <property type="evidence" value="ECO:0007669"/>
    <property type="project" value="UniProtKB-UniPathway"/>
</dbReference>
<evidence type="ECO:0000313" key="21">
    <source>
        <dbReference type="EMBL" id="PZA21344.1"/>
    </source>
</evidence>
<evidence type="ECO:0000256" key="11">
    <source>
        <dbReference type="ARBA" id="ARBA00022692"/>
    </source>
</evidence>
<keyword evidence="13 20" id="KW-1133">Transmembrane helix</keyword>
<accession>A0A323V9A3</accession>
<reference evidence="21 22" key="1">
    <citation type="submission" date="2018-06" db="EMBL/GenBank/DDBJ databases">
        <title>Draft genome sequence of Modestobacter versicolor CP153-2.</title>
        <authorList>
            <person name="Gundlapally S.R."/>
        </authorList>
    </citation>
    <scope>NUCLEOTIDE SEQUENCE [LARGE SCALE GENOMIC DNA]</scope>
    <source>
        <strain evidence="21 22">CP153-2</strain>
    </source>
</reference>
<comment type="pathway">
    <text evidence="4">Lipid metabolism.</text>
</comment>
<dbReference type="PANTHER" id="PTHR46382">
    <property type="entry name" value="PHOSPHATIDATE CYTIDYLYLTRANSFERASE"/>
    <property type="match status" value="1"/>
</dbReference>
<feature type="compositionally biased region" description="Pro residues" evidence="19">
    <location>
        <begin position="40"/>
        <end position="50"/>
    </location>
</feature>
<evidence type="ECO:0000256" key="4">
    <source>
        <dbReference type="ARBA" id="ARBA00005189"/>
    </source>
</evidence>
<protein>
    <recommendedName>
        <fullName evidence="7 18">Phosphatidate cytidylyltransferase</fullName>
        <ecNumber evidence="6 18">2.7.7.41</ecNumber>
    </recommendedName>
</protein>
<evidence type="ECO:0000256" key="5">
    <source>
        <dbReference type="ARBA" id="ARBA00010185"/>
    </source>
</evidence>
<name>A0A323V9A3_9ACTN</name>
<keyword evidence="8" id="KW-1003">Cell membrane</keyword>
<dbReference type="GO" id="GO:0005886">
    <property type="term" value="C:plasma membrane"/>
    <property type="evidence" value="ECO:0007669"/>
    <property type="project" value="UniProtKB-SubCell"/>
</dbReference>
<evidence type="ECO:0000256" key="8">
    <source>
        <dbReference type="ARBA" id="ARBA00022475"/>
    </source>
</evidence>
<feature type="transmembrane region" description="Helical" evidence="20">
    <location>
        <begin position="302"/>
        <end position="320"/>
    </location>
</feature>
<dbReference type="InterPro" id="IPR000374">
    <property type="entry name" value="PC_trans"/>
</dbReference>
<dbReference type="PANTHER" id="PTHR46382:SF1">
    <property type="entry name" value="PHOSPHATIDATE CYTIDYLYLTRANSFERASE"/>
    <property type="match status" value="1"/>
</dbReference>
<evidence type="ECO:0000256" key="7">
    <source>
        <dbReference type="ARBA" id="ARBA00019373"/>
    </source>
</evidence>
<dbReference type="UniPathway" id="UPA00557">
    <property type="reaction ID" value="UER00614"/>
</dbReference>
<gene>
    <name evidence="21" type="ORF">DMO24_10830</name>
</gene>
<evidence type="ECO:0000256" key="3">
    <source>
        <dbReference type="ARBA" id="ARBA00005119"/>
    </source>
</evidence>
<dbReference type="PROSITE" id="PS01315">
    <property type="entry name" value="CDS"/>
    <property type="match status" value="1"/>
</dbReference>
<evidence type="ECO:0000256" key="14">
    <source>
        <dbReference type="ARBA" id="ARBA00023098"/>
    </source>
</evidence>
<dbReference type="Pfam" id="PF01148">
    <property type="entry name" value="CTP_transf_1"/>
    <property type="match status" value="1"/>
</dbReference>
<keyword evidence="22" id="KW-1185">Reference proteome</keyword>
<dbReference type="EMBL" id="QKNV01000096">
    <property type="protein sequence ID" value="PZA21344.1"/>
    <property type="molecule type" value="Genomic_DNA"/>
</dbReference>
<comment type="pathway">
    <text evidence="3 18">Phospholipid metabolism; CDP-diacylglycerol biosynthesis; CDP-diacylglycerol from sn-glycerol 3-phosphate: step 3/3.</text>
</comment>
<dbReference type="Proteomes" id="UP000247602">
    <property type="component" value="Unassembled WGS sequence"/>
</dbReference>
<feature type="transmembrane region" description="Helical" evidence="20">
    <location>
        <begin position="153"/>
        <end position="172"/>
    </location>
</feature>
<keyword evidence="12 18" id="KW-0548">Nucleotidyltransferase</keyword>
<dbReference type="GO" id="GO:0004605">
    <property type="term" value="F:phosphatidate cytidylyltransferase activity"/>
    <property type="evidence" value="ECO:0007669"/>
    <property type="project" value="UniProtKB-EC"/>
</dbReference>